<comment type="caution">
    <text evidence="5">The sequence shown here is derived from an EMBL/GenBank/DDBJ whole genome shotgun (WGS) entry which is preliminary data.</text>
</comment>
<accession>A0A4S8IUG7</accession>
<dbReference type="Proteomes" id="UP000317650">
    <property type="component" value="Chromosome 6"/>
</dbReference>
<dbReference type="GO" id="GO:0045490">
    <property type="term" value="P:pectin catabolic process"/>
    <property type="evidence" value="ECO:0007669"/>
    <property type="project" value="UniProtKB-UniPathway"/>
</dbReference>
<dbReference type="SUPFAM" id="SSF51126">
    <property type="entry name" value="Pectin lyase-like"/>
    <property type="match status" value="1"/>
</dbReference>
<evidence type="ECO:0000259" key="4">
    <source>
        <dbReference type="Pfam" id="PF01095"/>
    </source>
</evidence>
<evidence type="ECO:0000256" key="2">
    <source>
        <dbReference type="ARBA" id="ARBA00022801"/>
    </source>
</evidence>
<evidence type="ECO:0000256" key="3">
    <source>
        <dbReference type="ARBA" id="ARBA00023085"/>
    </source>
</evidence>
<reference evidence="5 6" key="1">
    <citation type="journal article" date="2019" name="Nat. Plants">
        <title>Genome sequencing of Musa balbisiana reveals subgenome evolution and function divergence in polyploid bananas.</title>
        <authorList>
            <person name="Yao X."/>
        </authorList>
    </citation>
    <scope>NUCLEOTIDE SEQUENCE [LARGE SCALE GENOMIC DNA]</scope>
    <source>
        <strain evidence="6">cv. DH-PKW</strain>
        <tissue evidence="5">Leaves</tissue>
    </source>
</reference>
<dbReference type="Pfam" id="PF01095">
    <property type="entry name" value="Pectinesterase"/>
    <property type="match status" value="1"/>
</dbReference>
<dbReference type="GO" id="GO:0030599">
    <property type="term" value="F:pectinesterase activity"/>
    <property type="evidence" value="ECO:0007669"/>
    <property type="project" value="InterPro"/>
</dbReference>
<proteinExistence type="predicted"/>
<dbReference type="InterPro" id="IPR011050">
    <property type="entry name" value="Pectin_lyase_fold/virulence"/>
</dbReference>
<dbReference type="AlphaFoldDB" id="A0A4S8IUG7"/>
<dbReference type="InterPro" id="IPR012334">
    <property type="entry name" value="Pectin_lyas_fold"/>
</dbReference>
<dbReference type="Gene3D" id="2.160.20.10">
    <property type="entry name" value="Single-stranded right-handed beta-helix, Pectin lyase-like"/>
    <property type="match status" value="1"/>
</dbReference>
<comment type="pathway">
    <text evidence="1">Glycan metabolism; pectin degradation; 2-dehydro-3-deoxy-D-gluconate from pectin: step 1/5.</text>
</comment>
<dbReference type="PANTHER" id="PTHR31707">
    <property type="entry name" value="PECTINESTERASE"/>
    <property type="match status" value="1"/>
</dbReference>
<keyword evidence="2" id="KW-0378">Hydrolase</keyword>
<name>A0A4S8IUG7_MUSBA</name>
<dbReference type="STRING" id="52838.A0A4S8IUG7"/>
<sequence length="104" mass="11494">MESTIGDLIKPEGWLPWDGDQFLKTLYYAEYGNRGPGAGTSGRSPLLALEIGIYTWKIDRERLTSDGDRPIHPPGAHLPGWQDGTISYDVSLVKNDYGGIACQR</sequence>
<evidence type="ECO:0000313" key="5">
    <source>
        <dbReference type="EMBL" id="THU51914.1"/>
    </source>
</evidence>
<dbReference type="InterPro" id="IPR000070">
    <property type="entry name" value="Pectinesterase_cat"/>
</dbReference>
<dbReference type="EMBL" id="PYDT01000009">
    <property type="protein sequence ID" value="THU51914.1"/>
    <property type="molecule type" value="Genomic_DNA"/>
</dbReference>
<organism evidence="5 6">
    <name type="scientific">Musa balbisiana</name>
    <name type="common">Banana</name>
    <dbReference type="NCBI Taxonomy" id="52838"/>
    <lineage>
        <taxon>Eukaryota</taxon>
        <taxon>Viridiplantae</taxon>
        <taxon>Streptophyta</taxon>
        <taxon>Embryophyta</taxon>
        <taxon>Tracheophyta</taxon>
        <taxon>Spermatophyta</taxon>
        <taxon>Magnoliopsida</taxon>
        <taxon>Liliopsida</taxon>
        <taxon>Zingiberales</taxon>
        <taxon>Musaceae</taxon>
        <taxon>Musa</taxon>
    </lineage>
</organism>
<dbReference type="GO" id="GO:0042545">
    <property type="term" value="P:cell wall modification"/>
    <property type="evidence" value="ECO:0007669"/>
    <property type="project" value="InterPro"/>
</dbReference>
<keyword evidence="6" id="KW-1185">Reference proteome</keyword>
<evidence type="ECO:0000256" key="1">
    <source>
        <dbReference type="ARBA" id="ARBA00005184"/>
    </source>
</evidence>
<keyword evidence="3" id="KW-0063">Aspartyl esterase</keyword>
<gene>
    <name evidence="5" type="ORF">C4D60_Mb06t36090</name>
</gene>
<feature type="domain" description="Pectinesterase catalytic" evidence="4">
    <location>
        <begin position="1"/>
        <end position="43"/>
    </location>
</feature>
<dbReference type="UniPathway" id="UPA00545">
    <property type="reaction ID" value="UER00823"/>
</dbReference>
<protein>
    <recommendedName>
        <fullName evidence="4">Pectinesterase catalytic domain-containing protein</fullName>
    </recommendedName>
</protein>
<evidence type="ECO:0000313" key="6">
    <source>
        <dbReference type="Proteomes" id="UP000317650"/>
    </source>
</evidence>